<feature type="transmembrane region" description="Helical" evidence="1">
    <location>
        <begin position="1048"/>
        <end position="1065"/>
    </location>
</feature>
<dbReference type="SUPFAM" id="SSF82693">
    <property type="entry name" value="Multidrug efflux transporter AcrB pore domain, PN1, PN2, PC1 and PC2 subdomains"/>
    <property type="match status" value="2"/>
</dbReference>
<dbReference type="SUPFAM" id="SSF82866">
    <property type="entry name" value="Multidrug efflux transporter AcrB transmembrane domain"/>
    <property type="match status" value="2"/>
</dbReference>
<feature type="transmembrane region" description="Helical" evidence="1">
    <location>
        <begin position="383"/>
        <end position="406"/>
    </location>
</feature>
<feature type="transmembrane region" description="Helical" evidence="1">
    <location>
        <begin position="922"/>
        <end position="945"/>
    </location>
</feature>
<dbReference type="Gene3D" id="1.20.1640.10">
    <property type="entry name" value="Multidrug efflux transporter AcrB transmembrane domain"/>
    <property type="match status" value="2"/>
</dbReference>
<dbReference type="Pfam" id="PF00873">
    <property type="entry name" value="ACR_tran"/>
    <property type="match status" value="1"/>
</dbReference>
<feature type="transmembrane region" description="Helical" evidence="1">
    <location>
        <begin position="336"/>
        <end position="353"/>
    </location>
</feature>
<proteinExistence type="predicted"/>
<feature type="transmembrane region" description="Helical" evidence="1">
    <location>
        <begin position="427"/>
        <end position="448"/>
    </location>
</feature>
<dbReference type="Gene3D" id="3.30.70.1440">
    <property type="entry name" value="Multidrug efflux transporter AcrB pore domain"/>
    <property type="match status" value="1"/>
</dbReference>
<keyword evidence="1" id="KW-0812">Transmembrane</keyword>
<dbReference type="PANTHER" id="PTHR32063">
    <property type="match status" value="1"/>
</dbReference>
<feature type="transmembrane region" description="Helical" evidence="1">
    <location>
        <begin position="973"/>
        <end position="993"/>
    </location>
</feature>
<dbReference type="OrthoDB" id="9798415at2"/>
<dbReference type="GO" id="GO:0042910">
    <property type="term" value="F:xenobiotic transmembrane transporter activity"/>
    <property type="evidence" value="ECO:0007669"/>
    <property type="project" value="TreeGrafter"/>
</dbReference>
<dbReference type="AlphaFoldDB" id="A0A916VX18"/>
<protein>
    <submittedName>
        <fullName evidence="2">Acriflavin resistance protein</fullName>
    </submittedName>
</protein>
<dbReference type="Gene3D" id="3.30.2090.10">
    <property type="entry name" value="Multidrug efflux transporter AcrB TolC docking domain, DN and DC subdomains"/>
    <property type="match status" value="2"/>
</dbReference>
<dbReference type="PRINTS" id="PR00702">
    <property type="entry name" value="ACRIFLAVINRP"/>
</dbReference>
<feature type="transmembrane region" description="Helical" evidence="1">
    <location>
        <begin position="870"/>
        <end position="887"/>
    </location>
</feature>
<gene>
    <name evidence="2" type="ORF">GCM10011499_18860</name>
</gene>
<dbReference type="PANTHER" id="PTHR32063:SF0">
    <property type="entry name" value="SWARMING MOTILITY PROTEIN SWRC"/>
    <property type="match status" value="1"/>
</dbReference>
<name>A0A916VX18_9HYPH</name>
<reference evidence="2 3" key="1">
    <citation type="journal article" date="2014" name="Int. J. Syst. Evol. Microbiol.">
        <title>Complete genome sequence of Corynebacterium casei LMG S-19264T (=DSM 44701T), isolated from a smear-ripened cheese.</title>
        <authorList>
            <consortium name="US DOE Joint Genome Institute (JGI-PGF)"/>
            <person name="Walter F."/>
            <person name="Albersmeier A."/>
            <person name="Kalinowski J."/>
            <person name="Ruckert C."/>
        </authorList>
    </citation>
    <scope>NUCLEOTIDE SEQUENCE [LARGE SCALE GENOMIC DNA]</scope>
    <source>
        <strain evidence="2 3">CGMCC 1.15896</strain>
    </source>
</reference>
<organism evidence="2 3">
    <name type="scientific">Pelagibacterium lentulum</name>
    <dbReference type="NCBI Taxonomy" id="2029865"/>
    <lineage>
        <taxon>Bacteria</taxon>
        <taxon>Pseudomonadati</taxon>
        <taxon>Pseudomonadota</taxon>
        <taxon>Alphaproteobacteria</taxon>
        <taxon>Hyphomicrobiales</taxon>
        <taxon>Devosiaceae</taxon>
        <taxon>Pelagibacterium</taxon>
    </lineage>
</organism>
<keyword evidence="1" id="KW-1133">Transmembrane helix</keyword>
<dbReference type="Gene3D" id="3.30.70.1320">
    <property type="entry name" value="Multidrug efflux transporter AcrB pore domain like"/>
    <property type="match status" value="1"/>
</dbReference>
<feature type="transmembrane region" description="Helical" evidence="1">
    <location>
        <begin position="894"/>
        <end position="916"/>
    </location>
</feature>
<evidence type="ECO:0000256" key="1">
    <source>
        <dbReference type="SAM" id="Phobius"/>
    </source>
</evidence>
<dbReference type="InterPro" id="IPR001036">
    <property type="entry name" value="Acrflvin-R"/>
</dbReference>
<accession>A0A916VX18</accession>
<evidence type="ECO:0000313" key="2">
    <source>
        <dbReference type="EMBL" id="GGA49225.1"/>
    </source>
</evidence>
<dbReference type="SUPFAM" id="SSF82714">
    <property type="entry name" value="Multidrug efflux transporter AcrB TolC docking domain, DN and DC subdomains"/>
    <property type="match status" value="2"/>
</dbReference>
<feature type="transmembrane region" description="Helical" evidence="1">
    <location>
        <begin position="358"/>
        <end position="377"/>
    </location>
</feature>
<dbReference type="GO" id="GO:0005886">
    <property type="term" value="C:plasma membrane"/>
    <property type="evidence" value="ECO:0007669"/>
    <property type="project" value="TreeGrafter"/>
</dbReference>
<evidence type="ECO:0000313" key="3">
    <source>
        <dbReference type="Proteomes" id="UP000596977"/>
    </source>
</evidence>
<feature type="transmembrane region" description="Helical" evidence="1">
    <location>
        <begin position="534"/>
        <end position="552"/>
    </location>
</feature>
<feature type="transmembrane region" description="Helical" evidence="1">
    <location>
        <begin position="460"/>
        <end position="486"/>
    </location>
</feature>
<keyword evidence="1" id="KW-0472">Membrane</keyword>
<sequence length="1121" mass="121951">MLNFLESVLRRPRTVLTIMVVLLISGISAYINLPKESQPNVDVPYYYVSVSMTGVSPTDAEQLLARPLETELRDIDGLVNISSTSTTGHASIFLEFDINFDPSEALSEVRDGVDKAKPKLPSDADEPTIHEIDISGFPTISVSVFGEVPERTLLSYAEQLKDELEGIRTVREVELSGGRDEILSVNVDLLRLESYNLTTNELFDALARNNLVVPAGALDTGRGRFNLEVPGLIQTAQDVYTLPLKTVNGTVITFSDVATITRTYEDATTFTRVNGDPALILGVTKRTGTNIIENSQLVREVTERVTADWPEAIHTSFMIDQAVSAEEMLTGLENSVMTAIVLVMIVAVAMLGFRPAILIGLSIPVSFMTSFFILQMLGLTVNMMIMFGLVLTVGMLVDSAVVMVEYADRKISEGMERKEAFIRAARLMFAPIIASMATTIAAFLPLLLWPGIIGKFMSYFPIMVIVTLSASLLTAMVFIPVVGGLVARRKVSEAEKANAQAVAGNAAVDFDPKKVRGFTGGYVRFLATCIRHPIIVLVVIFGGVAGIFITYANNPTGVVAFPESEAEYATVAVTGRGNYSPVEVRDILIEVEQAILPVEGIAEMIMNFGSTGALGSVPNDTIGNFQLEFDPWKDRRPAGEIFADIRERVADISGVHIQLIELEGGPPAGKDINMRVEAQQYADLLPTVIRLRDYIENELGNTVDVEDGRPLPGIDWKVTIDREQAARFGVSVRELSPYVQLVTSGVTLGNYRPDDVNETVDIVVRLPEEQRTFDALDSMRIITQNGLVPVSNFIKREPAPKVASITRYNGMYAMNVLANVTGEDPATGRPVMAADKVAELRAWIDGQEWANGVQFHFGGADEQTQETNAFMAQAGIGVLFLMFLILLTQFNSFYQVFLTLSTVVLATAGVVLGMLITGQSFSAIMTGIGIISLAGIVVNNAIILIDTFNRFRSDGVETVAATLMTASQRLRPIMLTTITTVMGLIPMAIGLNLDFFNRVVEINGLSGAWWLHLTSAVIFGLTFSAILTLVLIPVLLAAPSIWKAQIIGIGRFVAAAWSFIMGLFIRPKTAVTADGVEVEFPDEMTPDQREAARLIANDVDTTGLVETEKNGVTVVSRQAAE</sequence>
<dbReference type="InterPro" id="IPR027463">
    <property type="entry name" value="AcrB_DN_DC_subdom"/>
</dbReference>
<keyword evidence="3" id="KW-1185">Reference proteome</keyword>
<comment type="caution">
    <text evidence="2">The sequence shown here is derived from an EMBL/GenBank/DDBJ whole genome shotgun (WGS) entry which is preliminary data.</text>
</comment>
<dbReference type="Proteomes" id="UP000596977">
    <property type="component" value="Unassembled WGS sequence"/>
</dbReference>
<feature type="transmembrane region" description="Helical" evidence="1">
    <location>
        <begin position="1013"/>
        <end position="1036"/>
    </location>
</feature>
<dbReference type="EMBL" id="BMKB01000003">
    <property type="protein sequence ID" value="GGA49225.1"/>
    <property type="molecule type" value="Genomic_DNA"/>
</dbReference>
<dbReference type="RefSeq" id="WP_127074230.1">
    <property type="nucleotide sequence ID" value="NZ_BMKB01000003.1"/>
</dbReference>
<dbReference type="Gene3D" id="3.30.70.1430">
    <property type="entry name" value="Multidrug efflux transporter AcrB pore domain"/>
    <property type="match status" value="2"/>
</dbReference>